<proteinExistence type="predicted"/>
<dbReference type="RefSeq" id="WP_254292160.1">
    <property type="nucleotide sequence ID" value="NZ_JAMLDX010000003.1"/>
</dbReference>
<accession>A0A9X2HQC7</accession>
<dbReference type="Proteomes" id="UP001139451">
    <property type="component" value="Unassembled WGS sequence"/>
</dbReference>
<dbReference type="InterPro" id="IPR021880">
    <property type="entry name" value="DUF3489"/>
</dbReference>
<evidence type="ECO:0000313" key="2">
    <source>
        <dbReference type="EMBL" id="MCP3730050.1"/>
    </source>
</evidence>
<sequence>MPKLNDTQLILLSTAAQRESGSFYPLPDTITGDDKRTAKVIDALRKRGLAEERETSDKPSICRSDDGVGFGMFLTEAGRAAIDSGDADDPGDASQPATAPTPRVSKSSMVIDLLRREDGATLPELIEATGWLPHTTRAALTGLRKKGHAIERTRRGSDTCYTIAA</sequence>
<comment type="caution">
    <text evidence="2">The sequence shown here is derived from an EMBL/GenBank/DDBJ whole genome shotgun (WGS) entry which is preliminary data.</text>
</comment>
<dbReference type="AlphaFoldDB" id="A0A9X2HQC7"/>
<dbReference type="EMBL" id="JAMLDX010000003">
    <property type="protein sequence ID" value="MCP3730050.1"/>
    <property type="molecule type" value="Genomic_DNA"/>
</dbReference>
<protein>
    <submittedName>
        <fullName evidence="2">DUF3489 domain-containing protein</fullName>
    </submittedName>
</protein>
<name>A0A9X2HQC7_9SPHN</name>
<evidence type="ECO:0000256" key="1">
    <source>
        <dbReference type="SAM" id="MobiDB-lite"/>
    </source>
</evidence>
<gene>
    <name evidence="2" type="ORF">M9978_06370</name>
</gene>
<reference evidence="2" key="1">
    <citation type="submission" date="2022-05" db="EMBL/GenBank/DDBJ databases">
        <title>Sphingomonas sp. strain MG17 Genome sequencing and assembly.</title>
        <authorList>
            <person name="Kim I."/>
        </authorList>
    </citation>
    <scope>NUCLEOTIDE SEQUENCE</scope>
    <source>
        <strain evidence="2">MG17</strain>
    </source>
</reference>
<keyword evidence="3" id="KW-1185">Reference proteome</keyword>
<organism evidence="2 3">
    <name type="scientific">Sphingomonas tagetis</name>
    <dbReference type="NCBI Taxonomy" id="2949092"/>
    <lineage>
        <taxon>Bacteria</taxon>
        <taxon>Pseudomonadati</taxon>
        <taxon>Pseudomonadota</taxon>
        <taxon>Alphaproteobacteria</taxon>
        <taxon>Sphingomonadales</taxon>
        <taxon>Sphingomonadaceae</taxon>
        <taxon>Sphingomonas</taxon>
    </lineage>
</organism>
<dbReference type="Pfam" id="PF11994">
    <property type="entry name" value="DUF3489"/>
    <property type="match status" value="1"/>
</dbReference>
<evidence type="ECO:0000313" key="3">
    <source>
        <dbReference type="Proteomes" id="UP001139451"/>
    </source>
</evidence>
<feature type="region of interest" description="Disordered" evidence="1">
    <location>
        <begin position="81"/>
        <end position="106"/>
    </location>
</feature>